<accession>A0A2I0B6B9</accession>
<reference evidence="1 2" key="1">
    <citation type="journal article" date="2017" name="Nature">
        <title>The Apostasia genome and the evolution of orchids.</title>
        <authorList>
            <person name="Zhang G.Q."/>
            <person name="Liu K.W."/>
            <person name="Li Z."/>
            <person name="Lohaus R."/>
            <person name="Hsiao Y.Y."/>
            <person name="Niu S.C."/>
            <person name="Wang J.Y."/>
            <person name="Lin Y.C."/>
            <person name="Xu Q."/>
            <person name="Chen L.J."/>
            <person name="Yoshida K."/>
            <person name="Fujiwara S."/>
            <person name="Wang Z.W."/>
            <person name="Zhang Y.Q."/>
            <person name="Mitsuda N."/>
            <person name="Wang M."/>
            <person name="Liu G.H."/>
            <person name="Pecoraro L."/>
            <person name="Huang H.X."/>
            <person name="Xiao X.J."/>
            <person name="Lin M."/>
            <person name="Wu X.Y."/>
            <person name="Wu W.L."/>
            <person name="Chen Y.Y."/>
            <person name="Chang S.B."/>
            <person name="Sakamoto S."/>
            <person name="Ohme-Takagi M."/>
            <person name="Yagi M."/>
            <person name="Zeng S.J."/>
            <person name="Shen C.Y."/>
            <person name="Yeh C.M."/>
            <person name="Luo Y.B."/>
            <person name="Tsai W.C."/>
            <person name="Van de Peer Y."/>
            <person name="Liu Z.J."/>
        </authorList>
    </citation>
    <scope>NUCLEOTIDE SEQUENCE [LARGE SCALE GENOMIC DNA]</scope>
    <source>
        <strain evidence="2">cv. Shenzhen</strain>
        <tissue evidence="1">Stem</tissue>
    </source>
</reference>
<name>A0A2I0B6B9_9ASPA</name>
<evidence type="ECO:0000313" key="1">
    <source>
        <dbReference type="EMBL" id="PKA63339.1"/>
    </source>
</evidence>
<sequence>MSDQLNYNGLIWKKATDFGNICDGSLPRSRENFSLSPFLPPVCFHWCHKVC</sequence>
<organism evidence="1 2">
    <name type="scientific">Apostasia shenzhenica</name>
    <dbReference type="NCBI Taxonomy" id="1088818"/>
    <lineage>
        <taxon>Eukaryota</taxon>
        <taxon>Viridiplantae</taxon>
        <taxon>Streptophyta</taxon>
        <taxon>Embryophyta</taxon>
        <taxon>Tracheophyta</taxon>
        <taxon>Spermatophyta</taxon>
        <taxon>Magnoliopsida</taxon>
        <taxon>Liliopsida</taxon>
        <taxon>Asparagales</taxon>
        <taxon>Orchidaceae</taxon>
        <taxon>Apostasioideae</taxon>
        <taxon>Apostasia</taxon>
    </lineage>
</organism>
<dbReference type="AlphaFoldDB" id="A0A2I0B6B9"/>
<protein>
    <submittedName>
        <fullName evidence="1">Uncharacterized protein</fullName>
    </submittedName>
</protein>
<dbReference type="EMBL" id="KZ451908">
    <property type="protein sequence ID" value="PKA63339.1"/>
    <property type="molecule type" value="Genomic_DNA"/>
</dbReference>
<proteinExistence type="predicted"/>
<dbReference type="Proteomes" id="UP000236161">
    <property type="component" value="Unassembled WGS sequence"/>
</dbReference>
<keyword evidence="2" id="KW-1185">Reference proteome</keyword>
<gene>
    <name evidence="1" type="ORF">AXF42_Ash005234</name>
</gene>
<evidence type="ECO:0000313" key="2">
    <source>
        <dbReference type="Proteomes" id="UP000236161"/>
    </source>
</evidence>